<dbReference type="InterPro" id="IPR050740">
    <property type="entry name" value="Aldehyde_DH_Superfamily"/>
</dbReference>
<reference evidence="4 5" key="1">
    <citation type="submission" date="2014-11" db="EMBL/GenBank/DDBJ databases">
        <title>Genome sequence of Flavihumibacter solisilvae 3-3.</title>
        <authorList>
            <person name="Zhou G."/>
            <person name="Li M."/>
            <person name="Wang G."/>
        </authorList>
    </citation>
    <scope>NUCLEOTIDE SEQUENCE [LARGE SCALE GENOMIC DNA]</scope>
    <source>
        <strain evidence="4 5">3-3</strain>
    </source>
</reference>
<feature type="domain" description="Aldehyde dehydrogenase" evidence="3">
    <location>
        <begin position="14"/>
        <end position="476"/>
    </location>
</feature>
<dbReference type="EMBL" id="JSVC01000015">
    <property type="protein sequence ID" value="KIC93963.1"/>
    <property type="molecule type" value="Genomic_DNA"/>
</dbReference>
<dbReference type="FunFam" id="3.40.309.10:FF:000009">
    <property type="entry name" value="Aldehyde dehydrogenase A"/>
    <property type="match status" value="1"/>
</dbReference>
<name>A0A0C1LF32_9BACT</name>
<dbReference type="AlphaFoldDB" id="A0A0C1LF32"/>
<proteinExistence type="inferred from homology"/>
<dbReference type="OrthoDB" id="629320at2"/>
<keyword evidence="5" id="KW-1185">Reference proteome</keyword>
<dbReference type="Proteomes" id="UP000031408">
    <property type="component" value="Unassembled WGS sequence"/>
</dbReference>
<accession>A0A0C1LF32</accession>
<evidence type="ECO:0000259" key="3">
    <source>
        <dbReference type="Pfam" id="PF00171"/>
    </source>
</evidence>
<dbReference type="SUPFAM" id="SSF53720">
    <property type="entry name" value="ALDH-like"/>
    <property type="match status" value="1"/>
</dbReference>
<gene>
    <name evidence="4" type="ORF">OI18_13035</name>
</gene>
<dbReference type="Gene3D" id="3.40.309.10">
    <property type="entry name" value="Aldehyde Dehydrogenase, Chain A, domain 2"/>
    <property type="match status" value="1"/>
</dbReference>
<dbReference type="GO" id="GO:0016620">
    <property type="term" value="F:oxidoreductase activity, acting on the aldehyde or oxo group of donors, NAD or NADP as acceptor"/>
    <property type="evidence" value="ECO:0007669"/>
    <property type="project" value="InterPro"/>
</dbReference>
<dbReference type="Gene3D" id="3.40.605.10">
    <property type="entry name" value="Aldehyde Dehydrogenase, Chain A, domain 1"/>
    <property type="match status" value="1"/>
</dbReference>
<dbReference type="InterPro" id="IPR015590">
    <property type="entry name" value="Aldehyde_DH_dom"/>
</dbReference>
<dbReference type="InterPro" id="IPR016161">
    <property type="entry name" value="Ald_DH/histidinol_DH"/>
</dbReference>
<evidence type="ECO:0000313" key="4">
    <source>
        <dbReference type="EMBL" id="KIC93963.1"/>
    </source>
</evidence>
<comment type="caution">
    <text evidence="4">The sequence shown here is derived from an EMBL/GenBank/DDBJ whole genome shotgun (WGS) entry which is preliminary data.</text>
</comment>
<dbReference type="STRING" id="1349421.OI18_13035"/>
<evidence type="ECO:0000256" key="1">
    <source>
        <dbReference type="ARBA" id="ARBA00009986"/>
    </source>
</evidence>
<dbReference type="RefSeq" id="WP_039140433.1">
    <property type="nucleotide sequence ID" value="NZ_JSVC01000015.1"/>
</dbReference>
<dbReference type="InterPro" id="IPR016162">
    <property type="entry name" value="Ald_DH_N"/>
</dbReference>
<evidence type="ECO:0000313" key="5">
    <source>
        <dbReference type="Proteomes" id="UP000031408"/>
    </source>
</evidence>
<comment type="similarity">
    <text evidence="1">Belongs to the aldehyde dehydrogenase family.</text>
</comment>
<evidence type="ECO:0000256" key="2">
    <source>
        <dbReference type="ARBA" id="ARBA00023002"/>
    </source>
</evidence>
<dbReference type="PANTHER" id="PTHR43353">
    <property type="entry name" value="SUCCINATE-SEMIALDEHYDE DEHYDROGENASE, MITOCHONDRIAL"/>
    <property type="match status" value="1"/>
</dbReference>
<dbReference type="PANTHER" id="PTHR43353:SF5">
    <property type="entry name" value="SUCCINATE-SEMIALDEHYDE DEHYDROGENASE, MITOCHONDRIAL"/>
    <property type="match status" value="1"/>
</dbReference>
<dbReference type="Pfam" id="PF00171">
    <property type="entry name" value="Aldedh"/>
    <property type="match status" value="1"/>
</dbReference>
<protein>
    <submittedName>
        <fullName evidence="4">Aldehyde dehydrogenase</fullName>
    </submittedName>
</protein>
<dbReference type="InterPro" id="IPR016163">
    <property type="entry name" value="Ald_DH_C"/>
</dbReference>
<organism evidence="4 5">
    <name type="scientific">Flavihumibacter solisilvae</name>
    <dbReference type="NCBI Taxonomy" id="1349421"/>
    <lineage>
        <taxon>Bacteria</taxon>
        <taxon>Pseudomonadati</taxon>
        <taxon>Bacteroidota</taxon>
        <taxon>Chitinophagia</taxon>
        <taxon>Chitinophagales</taxon>
        <taxon>Chitinophagaceae</taxon>
        <taxon>Flavihumibacter</taxon>
    </lineage>
</organism>
<keyword evidence="2" id="KW-0560">Oxidoreductase</keyword>
<sequence>MKNRIALNWINNKWVDSHNHKKSFDPASGQEIGTYADGGKREAIAAIAAAKNAFTNSEWKSDRQLRYKVLNQLADQFELYKDRLVQMLMLENGKVKSEAEFEVGLAAPKLRFYAATVLTDYGRALETKPGSFSMVLTEPIGVAGIIAPWNSPVILMVRSLAPALAAGCTVVIKMPSQTAQVNELISRIFESVKDVPAGVLNLFTESGNEGAAFLVESTDVPAISYTGSSRTGQLLMRNGAAQLKRFNFELGGKTPIIIFDDADLDRALPVLEKAITVFAGQFCMTGSRFLVQKGIAGNLKKRLVHRLQNVKVGPASDPASDMGPMIDHANVERVDKLVEDAIRAGAKVLARGGKLTSGDLAKGAFYAPVLLEVTDNSMNIVQDETFGPVATLQLFDTAEDAIALANDNDYGLAASVWSQDVDLPLQVARELQAGTVWINNWAQVTDEFEEGGYKFSGIGRLNGLAAIQAFIEYKHVFHQAGTVSDPRNSQK</sequence>